<comment type="similarity">
    <text evidence="1">Belongs to the RICTOR family.</text>
</comment>
<dbReference type="InterPro" id="IPR028267">
    <property type="entry name" value="Pianissimo_N"/>
</dbReference>
<evidence type="ECO:0000313" key="4">
    <source>
        <dbReference type="EMBL" id="KJH50220.1"/>
    </source>
</evidence>
<keyword evidence="5" id="KW-1185">Reference proteome</keyword>
<accession>A0A0D8Y0L4</accession>
<gene>
    <name evidence="4" type="ORF">DICVIV_03659</name>
</gene>
<evidence type="ECO:0000313" key="5">
    <source>
        <dbReference type="Proteomes" id="UP000053766"/>
    </source>
</evidence>
<organism evidence="4 5">
    <name type="scientific">Dictyocaulus viviparus</name>
    <name type="common">Bovine lungworm</name>
    <dbReference type="NCBI Taxonomy" id="29172"/>
    <lineage>
        <taxon>Eukaryota</taxon>
        <taxon>Metazoa</taxon>
        <taxon>Ecdysozoa</taxon>
        <taxon>Nematoda</taxon>
        <taxon>Chromadorea</taxon>
        <taxon>Rhabditida</taxon>
        <taxon>Rhabditina</taxon>
        <taxon>Rhabditomorpha</taxon>
        <taxon>Strongyloidea</taxon>
        <taxon>Metastrongylidae</taxon>
        <taxon>Dictyocaulus</taxon>
    </lineage>
</organism>
<dbReference type="SMART" id="SM01308">
    <property type="entry name" value="RICTOR_N"/>
    <property type="match status" value="1"/>
</dbReference>
<dbReference type="STRING" id="29172.A0A0D8Y0L4"/>
<proteinExistence type="inferred from homology"/>
<dbReference type="GO" id="GO:0038203">
    <property type="term" value="P:TORC2 signaling"/>
    <property type="evidence" value="ECO:0007669"/>
    <property type="project" value="TreeGrafter"/>
</dbReference>
<sequence>MLNPDDSQRHRAANDSYMDSHYRKDKSDCSNFISEHAAKALNEGYEVRRLFLNQLHSIVCETTADSLSDPTFFEQLCSLVLELLRDDHPAIRTMCFRLLRLSLFTEKNLVFLLTSHVDIYAVRALDLQVDNEMEREEALQLIVAMMSVYQHSHLKRLIEFSASQQEGKKYAFPKSVMQPVIALALRVICSPNAKESSNVCKKKDGNGIHTDWLSLTCLEVFLEFCVLEPELILNMAGTDWMVRILMGTSVTSRRVASVVAHIFVSWLDEPKLRTKGKLHLVLEQIFAPLVEFGFFQKNLSSTEKGERIVEAAIHNFSQTFLCILRSWPGLFSCAAIGPNSTVIATSPFRLLEYLGLGTVSDSNISRIRDMIVNICCDFMDMPYASLNFDSWPDVLEYCASITVPDIFRSSLKSDFVLAQSEMLVEADKIRHVDLIASFRSVAGFVLINAGLLQSLARLIVSEPDSRSGLKATLFLSDVLRMATSVMPSGWRAAIHSMPTLVQSACETLAQSKAAAAVHGYYDPNNADRFTFFNSEFSFPLFFLSRNAIHPYDSSLQSFIDDTSGGGNGDINWESTALLLARISSDMKEIGKSSVLDAIWSDSSLQSFIDDTSGGGNGDINWESTALLLARISSDMKEIGKSSVLDAIWSTFEKIMVSLSPRDGGHKHCRRQRFPFLVAQNAIVIALHFANEEEKFLHTLVRYAGECCDALRQVEFLYFSHTLEKLCREFF</sequence>
<dbReference type="OrthoDB" id="271111at2759"/>
<dbReference type="GO" id="GO:0043539">
    <property type="term" value="F:protein serine/threonine kinase activator activity"/>
    <property type="evidence" value="ECO:0007669"/>
    <property type="project" value="TreeGrafter"/>
</dbReference>
<reference evidence="4 5" key="1">
    <citation type="submission" date="2013-11" db="EMBL/GenBank/DDBJ databases">
        <title>Draft genome of the bovine lungworm Dictyocaulus viviparus.</title>
        <authorList>
            <person name="Mitreva M."/>
        </authorList>
    </citation>
    <scope>NUCLEOTIDE SEQUENCE [LARGE SCALE GENOMIC DNA]</scope>
    <source>
        <strain evidence="4 5">HannoverDv2000</strain>
    </source>
</reference>
<protein>
    <recommendedName>
        <fullName evidence="3">Rapamycin-insensitive companion of mTOR N-terminal domain-containing protein</fullName>
    </recommendedName>
</protein>
<reference evidence="5" key="2">
    <citation type="journal article" date="2016" name="Sci. Rep.">
        <title>Dictyocaulus viviparus genome, variome and transcriptome elucidate lungworm biology and support future intervention.</title>
        <authorList>
            <person name="McNulty S.N."/>
            <person name="Strube C."/>
            <person name="Rosa B.A."/>
            <person name="Martin J.C."/>
            <person name="Tyagi R."/>
            <person name="Choi Y.J."/>
            <person name="Wang Q."/>
            <person name="Hallsworth Pepin K."/>
            <person name="Zhang X."/>
            <person name="Ozersky P."/>
            <person name="Wilson R.K."/>
            <person name="Sternberg P.W."/>
            <person name="Gasser R.B."/>
            <person name="Mitreva M."/>
        </authorList>
    </citation>
    <scope>NUCLEOTIDE SEQUENCE [LARGE SCALE GENOMIC DNA]</scope>
    <source>
        <strain evidence="5">HannoverDv2000</strain>
    </source>
</reference>
<dbReference type="Pfam" id="PF14664">
    <property type="entry name" value="RICTOR_N"/>
    <property type="match status" value="1"/>
</dbReference>
<dbReference type="PANTHER" id="PTHR13298">
    <property type="entry name" value="CYTOSOLIC REGULATOR PIANISSIMO"/>
    <property type="match status" value="1"/>
</dbReference>
<dbReference type="GO" id="GO:0031932">
    <property type="term" value="C:TORC2 complex"/>
    <property type="evidence" value="ECO:0007669"/>
    <property type="project" value="InterPro"/>
</dbReference>
<dbReference type="InterPro" id="IPR028268">
    <property type="entry name" value="Pianissimo_fam"/>
</dbReference>
<dbReference type="PANTHER" id="PTHR13298:SF11">
    <property type="entry name" value="RAPAMYCIN-INSENSITIVE COMPANION OF MTOR"/>
    <property type="match status" value="1"/>
</dbReference>
<evidence type="ECO:0000259" key="3">
    <source>
        <dbReference type="SMART" id="SM01308"/>
    </source>
</evidence>
<dbReference type="SUPFAM" id="SSF48371">
    <property type="entry name" value="ARM repeat"/>
    <property type="match status" value="1"/>
</dbReference>
<feature type="region of interest" description="Disordered" evidence="2">
    <location>
        <begin position="1"/>
        <end position="24"/>
    </location>
</feature>
<dbReference type="GO" id="GO:0051897">
    <property type="term" value="P:positive regulation of phosphatidylinositol 3-kinase/protein kinase B signal transduction"/>
    <property type="evidence" value="ECO:0007669"/>
    <property type="project" value="TreeGrafter"/>
</dbReference>
<dbReference type="Proteomes" id="UP000053766">
    <property type="component" value="Unassembled WGS sequence"/>
</dbReference>
<name>A0A0D8Y0L4_DICVI</name>
<dbReference type="InterPro" id="IPR016024">
    <property type="entry name" value="ARM-type_fold"/>
</dbReference>
<dbReference type="EMBL" id="KN716212">
    <property type="protein sequence ID" value="KJH50220.1"/>
    <property type="molecule type" value="Genomic_DNA"/>
</dbReference>
<dbReference type="AlphaFoldDB" id="A0A0D8Y0L4"/>
<feature type="domain" description="Rapamycin-insensitive companion of mTOR N-terminal" evidence="3">
    <location>
        <begin position="64"/>
        <end position="487"/>
    </location>
</feature>
<evidence type="ECO:0000256" key="2">
    <source>
        <dbReference type="SAM" id="MobiDB-lite"/>
    </source>
</evidence>
<evidence type="ECO:0000256" key="1">
    <source>
        <dbReference type="ARBA" id="ARBA00008878"/>
    </source>
</evidence>